<dbReference type="Pfam" id="PF17921">
    <property type="entry name" value="Integrase_H2C2"/>
    <property type="match status" value="1"/>
</dbReference>
<keyword evidence="5" id="KW-0540">Nuclease</keyword>
<dbReference type="Gene3D" id="3.10.20.370">
    <property type="match status" value="1"/>
</dbReference>
<name>A0A2I4HV17_JUGRE</name>
<keyword evidence="6" id="KW-0255">Endonuclease</keyword>
<dbReference type="SUPFAM" id="SSF50630">
    <property type="entry name" value="Acid proteases"/>
    <property type="match status" value="1"/>
</dbReference>
<dbReference type="Pfam" id="PF08284">
    <property type="entry name" value="RVP_2"/>
    <property type="match status" value="1"/>
</dbReference>
<dbReference type="PANTHER" id="PTHR37984:SF5">
    <property type="entry name" value="PROTEIN NYNRIN-LIKE"/>
    <property type="match status" value="1"/>
</dbReference>
<sequence>MLALERQSDSVMQQLATITMELQKRNNDQQREGSYSRNQQHNSHHRDNDQELQPRQVRIDFPYFHGDDPSGWLYKTKHYFTFYNTMPQHKLRLASFHMEGPSLVWFQDLEESGTIQDWEGFTKALLVRFGPSAYDDPMEYLTRLKQTGSVEDYKTSFEGLSNRLKKLSEDYKLSCFLSGLKDEIRLPVRMFGPKNLLTAYSLAKIQEEHVGLVRKGVRGLGYDHDPGILKTPPHSSSSLHNNLKAPQHPSSSFHNHPNSQQRAIVPVHKIKPQQMKDQRDKGLCYYCDSKWNPGHKCQQPKLFLIEEVEEELSDTLKEEEAIEGGEMLDFVTNTVQPEISLHALIGSVNPRTMRVKGRVGNQKVVILIDSGSTHNFIDPSVIKKAKVPVNSDRIIKVRVANGETVMSEGSCASLRVRIQGNVFVTEAFVLVLVGCDMVLGVQWLHELGSIIWNFKELSMKFHHDSKELLPSGVIRPSQCPYSSPVLLVRKADGTWRMCVDYRSLNKVTIKDKFPIPVVEELLDELSGSKLFSKLDLRSGYHQIRVKPEDIPKTAFRTHEGHYEFLVMPFGANLDDHLRHLQLTLELLQQHNLLAKLSKCKLLPPFYKRVWKHSCPVNTVAKKNQFAWNEEAKEAFQLLKQAVSQPPVLVLPDFALPFIIECDGSGGAIGAVLMQKNRPIAFFSQALKGRILNLSTYEKELYALVMAVQKWRPYLLGHPFVVRTDHQSLKYLLEQKIGTPMQQKWTLKLLGYDMLVEYKKGLENKAADALSRRSEGEEQRVEATLAVIALPTLEWMEEIKKGYREDPKVLELMERFQKGELPQKYSVREGLFFYKQRLVVADDAAFKQKLLQLVHSSALGGHSGYDKTLHRLRRDFYWEGMKKNVKEYITDCEICQCVKVD</sequence>
<evidence type="ECO:0000256" key="9">
    <source>
        <dbReference type="SAM" id="MobiDB-lite"/>
    </source>
</evidence>
<dbReference type="Pfam" id="PF17917">
    <property type="entry name" value="RT_RNaseH"/>
    <property type="match status" value="1"/>
</dbReference>
<dbReference type="InterPro" id="IPR043502">
    <property type="entry name" value="DNA/RNA_pol_sf"/>
</dbReference>
<keyword evidence="2" id="KW-0645">Protease</keyword>
<dbReference type="OrthoDB" id="1933597at2759"/>
<evidence type="ECO:0000259" key="10">
    <source>
        <dbReference type="Pfam" id="PF00078"/>
    </source>
</evidence>
<evidence type="ECO:0000313" key="14">
    <source>
        <dbReference type="Proteomes" id="UP000235220"/>
    </source>
</evidence>
<keyword evidence="4" id="KW-0548">Nucleotidyltransferase</keyword>
<dbReference type="PANTHER" id="PTHR37984">
    <property type="entry name" value="PROTEIN CBG26694"/>
    <property type="match status" value="1"/>
</dbReference>
<dbReference type="Gene3D" id="3.10.10.10">
    <property type="entry name" value="HIV Type 1 Reverse Transcriptase, subunit A, domain 1"/>
    <property type="match status" value="1"/>
</dbReference>
<evidence type="ECO:0000313" key="15">
    <source>
        <dbReference type="RefSeq" id="XP_018859967.1"/>
    </source>
</evidence>
<evidence type="ECO:0000256" key="2">
    <source>
        <dbReference type="ARBA" id="ARBA00022670"/>
    </source>
</evidence>
<dbReference type="GO" id="GO:0003964">
    <property type="term" value="F:RNA-directed DNA polymerase activity"/>
    <property type="evidence" value="ECO:0007669"/>
    <property type="project" value="UniProtKB-KW"/>
</dbReference>
<evidence type="ECO:0000256" key="8">
    <source>
        <dbReference type="ARBA" id="ARBA00022918"/>
    </source>
</evidence>
<evidence type="ECO:0000256" key="6">
    <source>
        <dbReference type="ARBA" id="ARBA00022759"/>
    </source>
</evidence>
<dbReference type="InterPro" id="IPR041373">
    <property type="entry name" value="RT_RNaseH"/>
</dbReference>
<dbReference type="Pfam" id="PF00078">
    <property type="entry name" value="RVT_1"/>
    <property type="match status" value="1"/>
</dbReference>
<feature type="domain" description="Retrotransposon gag" evidence="11">
    <location>
        <begin position="92"/>
        <end position="181"/>
    </location>
</feature>
<keyword evidence="8" id="KW-0695">RNA-directed DNA polymerase</keyword>
<evidence type="ECO:0000256" key="5">
    <source>
        <dbReference type="ARBA" id="ARBA00022722"/>
    </source>
</evidence>
<dbReference type="InterPro" id="IPR041588">
    <property type="entry name" value="Integrase_H2C2"/>
</dbReference>
<dbReference type="GO" id="GO:0004519">
    <property type="term" value="F:endonuclease activity"/>
    <property type="evidence" value="ECO:0007669"/>
    <property type="project" value="UniProtKB-KW"/>
</dbReference>
<dbReference type="CDD" id="cd01647">
    <property type="entry name" value="RT_LTR"/>
    <property type="match status" value="1"/>
</dbReference>
<dbReference type="STRING" id="51240.A0A2I4HV17"/>
<keyword evidence="7" id="KW-0378">Hydrolase</keyword>
<evidence type="ECO:0000256" key="7">
    <source>
        <dbReference type="ARBA" id="ARBA00022801"/>
    </source>
</evidence>
<dbReference type="Gramene" id="Jr08_13840_p1">
    <property type="protein sequence ID" value="cds.Jr08_13840_p1"/>
    <property type="gene ID" value="Jr08_13840"/>
</dbReference>
<evidence type="ECO:0000256" key="3">
    <source>
        <dbReference type="ARBA" id="ARBA00022679"/>
    </source>
</evidence>
<gene>
    <name evidence="15" type="primary">LOC109021722</name>
</gene>
<keyword evidence="3" id="KW-0808">Transferase</keyword>
<dbReference type="RefSeq" id="XP_018859967.1">
    <property type="nucleotide sequence ID" value="XM_019004422.1"/>
</dbReference>
<feature type="compositionally biased region" description="Polar residues" evidence="9">
    <location>
        <begin position="32"/>
        <end position="41"/>
    </location>
</feature>
<dbReference type="InterPro" id="IPR000477">
    <property type="entry name" value="RT_dom"/>
</dbReference>
<evidence type="ECO:0000259" key="11">
    <source>
        <dbReference type="Pfam" id="PF03732"/>
    </source>
</evidence>
<dbReference type="InterPro" id="IPR050951">
    <property type="entry name" value="Retrovirus_Pol_polyprotein"/>
</dbReference>
<evidence type="ECO:0000256" key="1">
    <source>
        <dbReference type="ARBA" id="ARBA00012493"/>
    </source>
</evidence>
<dbReference type="FunFam" id="1.10.340.70:FF:000001">
    <property type="entry name" value="Retrovirus-related Pol polyprotein from transposon gypsy-like Protein"/>
    <property type="match status" value="1"/>
</dbReference>
<dbReference type="Gene3D" id="1.10.340.70">
    <property type="match status" value="1"/>
</dbReference>
<dbReference type="CDD" id="cd00303">
    <property type="entry name" value="retropepsin_like"/>
    <property type="match status" value="1"/>
</dbReference>
<dbReference type="InterPro" id="IPR043128">
    <property type="entry name" value="Rev_trsase/Diguanyl_cyclase"/>
</dbReference>
<feature type="compositionally biased region" description="Low complexity" evidence="9">
    <location>
        <begin position="246"/>
        <end position="259"/>
    </location>
</feature>
<dbReference type="Proteomes" id="UP000235220">
    <property type="component" value="Chromosome 8"/>
</dbReference>
<dbReference type="InterPro" id="IPR005162">
    <property type="entry name" value="Retrotrans_gag_dom"/>
</dbReference>
<keyword evidence="14" id="KW-1185">Reference proteome</keyword>
<dbReference type="InterPro" id="IPR021109">
    <property type="entry name" value="Peptidase_aspartic_dom_sf"/>
</dbReference>
<feature type="region of interest" description="Disordered" evidence="9">
    <location>
        <begin position="26"/>
        <end position="52"/>
    </location>
</feature>
<dbReference type="Pfam" id="PF03732">
    <property type="entry name" value="Retrotrans_gag"/>
    <property type="match status" value="1"/>
</dbReference>
<dbReference type="CDD" id="cd09274">
    <property type="entry name" value="RNase_HI_RT_Ty3"/>
    <property type="match status" value="1"/>
</dbReference>
<feature type="region of interest" description="Disordered" evidence="9">
    <location>
        <begin position="225"/>
        <end position="259"/>
    </location>
</feature>
<accession>A0A2I4HV17</accession>
<dbReference type="AlphaFoldDB" id="A0A2I4HV17"/>
<reference evidence="15" key="1">
    <citation type="submission" date="2025-08" db="UniProtKB">
        <authorList>
            <consortium name="RefSeq"/>
        </authorList>
    </citation>
    <scope>IDENTIFICATION</scope>
    <source>
        <tissue evidence="15">Leaves</tissue>
    </source>
</reference>
<protein>
    <recommendedName>
        <fullName evidence="1">RNA-directed DNA polymerase</fullName>
        <ecNumber evidence="1">2.7.7.49</ecNumber>
    </recommendedName>
</protein>
<dbReference type="EC" id="2.7.7.49" evidence="1"/>
<dbReference type="GO" id="GO:0006508">
    <property type="term" value="P:proteolysis"/>
    <property type="evidence" value="ECO:0007669"/>
    <property type="project" value="UniProtKB-KW"/>
</dbReference>
<feature type="domain" description="Reverse transcriptase RNase H-like" evidence="12">
    <location>
        <begin position="652"/>
        <end position="751"/>
    </location>
</feature>
<evidence type="ECO:0000259" key="13">
    <source>
        <dbReference type="Pfam" id="PF17921"/>
    </source>
</evidence>
<evidence type="ECO:0000256" key="4">
    <source>
        <dbReference type="ARBA" id="ARBA00022695"/>
    </source>
</evidence>
<organism evidence="14 15">
    <name type="scientific">Juglans regia</name>
    <name type="common">English walnut</name>
    <dbReference type="NCBI Taxonomy" id="51240"/>
    <lineage>
        <taxon>Eukaryota</taxon>
        <taxon>Viridiplantae</taxon>
        <taxon>Streptophyta</taxon>
        <taxon>Embryophyta</taxon>
        <taxon>Tracheophyta</taxon>
        <taxon>Spermatophyta</taxon>
        <taxon>Magnoliopsida</taxon>
        <taxon>eudicotyledons</taxon>
        <taxon>Gunneridae</taxon>
        <taxon>Pentapetalae</taxon>
        <taxon>rosids</taxon>
        <taxon>fabids</taxon>
        <taxon>Fagales</taxon>
        <taxon>Juglandaceae</taxon>
        <taxon>Juglans</taxon>
    </lineage>
</organism>
<dbReference type="Gene3D" id="3.30.70.270">
    <property type="match status" value="2"/>
</dbReference>
<dbReference type="SUPFAM" id="SSF56672">
    <property type="entry name" value="DNA/RNA polymerases"/>
    <property type="match status" value="1"/>
</dbReference>
<dbReference type="KEGG" id="jre:109021722"/>
<dbReference type="FunFam" id="3.10.10.10:FF:000007">
    <property type="entry name" value="Retrovirus-related Pol polyprotein from transposon 17.6-like Protein"/>
    <property type="match status" value="1"/>
</dbReference>
<proteinExistence type="predicted"/>
<dbReference type="GeneID" id="109021722"/>
<feature type="domain" description="Integrase zinc-binding" evidence="13">
    <location>
        <begin position="844"/>
        <end position="899"/>
    </location>
</feature>
<dbReference type="GO" id="GO:0008233">
    <property type="term" value="F:peptidase activity"/>
    <property type="evidence" value="ECO:0007669"/>
    <property type="project" value="UniProtKB-KW"/>
</dbReference>
<evidence type="ECO:0000259" key="12">
    <source>
        <dbReference type="Pfam" id="PF17917"/>
    </source>
</evidence>
<feature type="domain" description="Reverse transcriptase" evidence="10">
    <location>
        <begin position="488"/>
        <end position="572"/>
    </location>
</feature>